<dbReference type="EMBL" id="CP104064">
    <property type="protein sequence ID" value="WAH37301.1"/>
    <property type="molecule type" value="Genomic_DNA"/>
</dbReference>
<comment type="similarity">
    <text evidence="1">Belongs to the DnaX/STICHEL family.</text>
</comment>
<dbReference type="InterPro" id="IPR008921">
    <property type="entry name" value="DNA_pol3_clamp-load_cplx_C"/>
</dbReference>
<evidence type="ECO:0000256" key="5">
    <source>
        <dbReference type="ARBA" id="ARBA00022833"/>
    </source>
</evidence>
<feature type="region of interest" description="Disordered" evidence="9">
    <location>
        <begin position="449"/>
        <end position="468"/>
    </location>
</feature>
<dbReference type="SUPFAM" id="SSF48019">
    <property type="entry name" value="post-AAA+ oligomerization domain-like"/>
    <property type="match status" value="1"/>
</dbReference>
<dbReference type="CDD" id="cd18137">
    <property type="entry name" value="HLD_clamp_pol_III_gamma_tau"/>
    <property type="match status" value="1"/>
</dbReference>
<feature type="domain" description="AAA+ ATPase" evidence="10">
    <location>
        <begin position="37"/>
        <end position="179"/>
    </location>
</feature>
<dbReference type="GO" id="GO:0003887">
    <property type="term" value="F:DNA-directed DNA polymerase activity"/>
    <property type="evidence" value="ECO:0007669"/>
    <property type="project" value="UniProtKB-EC"/>
</dbReference>
<proteinExistence type="inferred from homology"/>
<keyword evidence="3" id="KW-0479">Metal-binding</keyword>
<dbReference type="InterPro" id="IPR003593">
    <property type="entry name" value="AAA+_ATPase"/>
</dbReference>
<evidence type="ECO:0000256" key="6">
    <source>
        <dbReference type="ARBA" id="ARBA00022840"/>
    </source>
</evidence>
<dbReference type="InterPro" id="IPR045085">
    <property type="entry name" value="HLD_clamp_pol_III_gamma_tau"/>
</dbReference>
<dbReference type="PRINTS" id="PR00300">
    <property type="entry name" value="CLPPROTEASEA"/>
</dbReference>
<keyword evidence="6" id="KW-0067">ATP-binding</keyword>
<dbReference type="Proteomes" id="UP001164803">
    <property type="component" value="Chromosome"/>
</dbReference>
<feature type="compositionally biased region" description="Basic and acidic residues" evidence="9">
    <location>
        <begin position="414"/>
        <end position="427"/>
    </location>
</feature>
<dbReference type="NCBIfam" id="TIGR02397">
    <property type="entry name" value="dnaX_nterm"/>
    <property type="match status" value="1"/>
</dbReference>
<dbReference type="InterPro" id="IPR027417">
    <property type="entry name" value="P-loop_NTPase"/>
</dbReference>
<dbReference type="RefSeq" id="WP_268044775.1">
    <property type="nucleotide sequence ID" value="NZ_CP104064.1"/>
</dbReference>
<feature type="compositionally biased region" description="Polar residues" evidence="9">
    <location>
        <begin position="449"/>
        <end position="458"/>
    </location>
</feature>
<evidence type="ECO:0000313" key="11">
    <source>
        <dbReference type="EMBL" id="WAH37301.1"/>
    </source>
</evidence>
<dbReference type="Gene3D" id="1.20.272.10">
    <property type="match status" value="1"/>
</dbReference>
<sequence>MSYQALYRTWRPQSFASLLGQPHVRQTLMNAITSGKIAHAYLFCGPRGTGKTSAAKLFAKAVNCENPNGAEPCNVCDACVSITRGSNVDVEEIDAASNRGVDEIRELRDKVHYAPTTVRRKVYIVDEVHMLTTEAFNALLKTLEEPPGHVLFMLATTEPHKIPNTIISRCQRFDFHRISTETIVERLQEVVRHQDWTCDAGALWKLAEAADGGLRDALGLLEQAAAFGQGHIDEQQVATVIGGVDTAALLSLVGELLDQAYLPAIERLSGWYSNGKDANRIAFDLLQVLRDLFIVMLSDDDAALNGKPVEPYRNITKRTNCTTEWLLQGVTKLGELYTQMRYVEQPRLALEACLLGMSSAPIPVHMTGAAQVQPSVQPIGRAPSVDARGPSQSAGPSSPSSVGQPAASAPGATDARDRHSGSEEHVPAQDATAQPQGDLAHTTPETALQATRRQQSAANLRAAGAQRKRETLERLYRDRDEELEVVVRERWGDVLHKVKQERIQTHAWLMNGEVVMTTDFAVVLSFASRIHREAVMKPADRKVIEEALSTMMERDMQIFALLKSDWDEFLSSLEQTQDVTDDSSDDIVSRVKLLFGSDKVVIDDKE</sequence>
<accession>A0ABY6Z526</accession>
<dbReference type="CDD" id="cd00009">
    <property type="entry name" value="AAA"/>
    <property type="match status" value="1"/>
</dbReference>
<evidence type="ECO:0000256" key="8">
    <source>
        <dbReference type="ARBA" id="ARBA00049244"/>
    </source>
</evidence>
<evidence type="ECO:0000313" key="12">
    <source>
        <dbReference type="Proteomes" id="UP001164803"/>
    </source>
</evidence>
<name>A0ABY6Z526_9BACL</name>
<dbReference type="Pfam" id="PF13177">
    <property type="entry name" value="DNA_pol3_delta2"/>
    <property type="match status" value="1"/>
</dbReference>
<gene>
    <name evidence="11" type="primary">dnaX</name>
    <name evidence="11" type="ORF">NZD86_01775</name>
</gene>
<keyword evidence="11" id="KW-0548">Nucleotidyltransferase</keyword>
<keyword evidence="4" id="KW-0547">Nucleotide-binding</keyword>
<organism evidence="11 12">
    <name type="scientific">Alicyclobacillus dauci</name>
    <dbReference type="NCBI Taxonomy" id="1475485"/>
    <lineage>
        <taxon>Bacteria</taxon>
        <taxon>Bacillati</taxon>
        <taxon>Bacillota</taxon>
        <taxon>Bacilli</taxon>
        <taxon>Bacillales</taxon>
        <taxon>Alicyclobacillaceae</taxon>
        <taxon>Alicyclobacillus</taxon>
    </lineage>
</organism>
<evidence type="ECO:0000256" key="2">
    <source>
        <dbReference type="ARBA" id="ARBA00012417"/>
    </source>
</evidence>
<comment type="catalytic activity">
    <reaction evidence="8">
        <text>DNA(n) + a 2'-deoxyribonucleoside 5'-triphosphate = DNA(n+1) + diphosphate</text>
        <dbReference type="Rhea" id="RHEA:22508"/>
        <dbReference type="Rhea" id="RHEA-COMP:17339"/>
        <dbReference type="Rhea" id="RHEA-COMP:17340"/>
        <dbReference type="ChEBI" id="CHEBI:33019"/>
        <dbReference type="ChEBI" id="CHEBI:61560"/>
        <dbReference type="ChEBI" id="CHEBI:173112"/>
        <dbReference type="EC" id="2.7.7.7"/>
    </reaction>
</comment>
<dbReference type="EC" id="2.7.7.7" evidence="2"/>
<dbReference type="Gene3D" id="3.40.50.300">
    <property type="entry name" value="P-loop containing nucleotide triphosphate hydrolases"/>
    <property type="match status" value="1"/>
</dbReference>
<dbReference type="Gene3D" id="1.10.8.60">
    <property type="match status" value="1"/>
</dbReference>
<protein>
    <recommendedName>
        <fullName evidence="2">DNA-directed DNA polymerase</fullName>
        <ecNumber evidence="2">2.7.7.7</ecNumber>
    </recommendedName>
</protein>
<dbReference type="InterPro" id="IPR012763">
    <property type="entry name" value="DNA_pol_III_sug/sutau_N"/>
</dbReference>
<keyword evidence="12" id="KW-1185">Reference proteome</keyword>
<keyword evidence="7" id="KW-0239">DNA-directed DNA polymerase</keyword>
<dbReference type="PANTHER" id="PTHR11669">
    <property type="entry name" value="REPLICATION FACTOR C / DNA POLYMERASE III GAMMA-TAU SUBUNIT"/>
    <property type="match status" value="1"/>
</dbReference>
<evidence type="ECO:0000256" key="3">
    <source>
        <dbReference type="ARBA" id="ARBA00022723"/>
    </source>
</evidence>
<keyword evidence="5" id="KW-0862">Zinc</keyword>
<dbReference type="SMART" id="SM00382">
    <property type="entry name" value="AAA"/>
    <property type="match status" value="1"/>
</dbReference>
<evidence type="ECO:0000256" key="1">
    <source>
        <dbReference type="ARBA" id="ARBA00006360"/>
    </source>
</evidence>
<feature type="region of interest" description="Disordered" evidence="9">
    <location>
        <begin position="379"/>
        <end position="439"/>
    </location>
</feature>
<keyword evidence="11" id="KW-0808">Transferase</keyword>
<feature type="compositionally biased region" description="Low complexity" evidence="9">
    <location>
        <begin position="389"/>
        <end position="412"/>
    </location>
</feature>
<dbReference type="SUPFAM" id="SSF52540">
    <property type="entry name" value="P-loop containing nucleoside triphosphate hydrolases"/>
    <property type="match status" value="1"/>
</dbReference>
<evidence type="ECO:0000259" key="10">
    <source>
        <dbReference type="SMART" id="SM00382"/>
    </source>
</evidence>
<evidence type="ECO:0000256" key="9">
    <source>
        <dbReference type="SAM" id="MobiDB-lite"/>
    </source>
</evidence>
<dbReference type="NCBIfam" id="NF004046">
    <property type="entry name" value="PRK05563.1"/>
    <property type="match status" value="1"/>
</dbReference>
<evidence type="ECO:0000256" key="4">
    <source>
        <dbReference type="ARBA" id="ARBA00022741"/>
    </source>
</evidence>
<dbReference type="Pfam" id="PF22608">
    <property type="entry name" value="DNAX_ATPase_lid"/>
    <property type="match status" value="1"/>
</dbReference>
<evidence type="ECO:0000256" key="7">
    <source>
        <dbReference type="ARBA" id="ARBA00022932"/>
    </source>
</evidence>
<dbReference type="PANTHER" id="PTHR11669:SF0">
    <property type="entry name" value="PROTEIN STICHEL-LIKE 2"/>
    <property type="match status" value="1"/>
</dbReference>
<reference evidence="11" key="1">
    <citation type="submission" date="2022-08" db="EMBL/GenBank/DDBJ databases">
        <title>Alicyclobacillus dauci DSM2870, complete genome.</title>
        <authorList>
            <person name="Wang Q."/>
            <person name="Cai R."/>
            <person name="Wang Z."/>
        </authorList>
    </citation>
    <scope>NUCLEOTIDE SEQUENCE</scope>
    <source>
        <strain evidence="11">DSM 28700</strain>
    </source>
</reference>
<dbReference type="InterPro" id="IPR001270">
    <property type="entry name" value="ClpA/B"/>
</dbReference>
<dbReference type="InterPro" id="IPR050238">
    <property type="entry name" value="DNA_Rep/Repair_Clamp_Loader"/>
</dbReference>